<gene>
    <name evidence="2" type="primary">orf143</name>
</gene>
<dbReference type="AlphaFoldDB" id="A0A2S0U423"/>
<keyword evidence="1" id="KW-1133">Transmembrane helix</keyword>
<protein>
    <submittedName>
        <fullName evidence="2">Uncharacterized protein</fullName>
    </submittedName>
</protein>
<dbReference type="EMBL" id="MH138077">
    <property type="protein sequence ID" value="AWB36237.1"/>
    <property type="molecule type" value="Genomic_DNA"/>
</dbReference>
<geneLocation type="mitochondrion" evidence="2"/>
<evidence type="ECO:0000256" key="1">
    <source>
        <dbReference type="SAM" id="Phobius"/>
    </source>
</evidence>
<feature type="transmembrane region" description="Helical" evidence="1">
    <location>
        <begin position="9"/>
        <end position="27"/>
    </location>
</feature>
<keyword evidence="1" id="KW-0472">Membrane</keyword>
<organism evidence="2">
    <name type="scientific">Lactarius sp.</name>
    <name type="common">in: basidiomycete fungi</name>
    <dbReference type="NCBI Taxonomy" id="1886493"/>
    <lineage>
        <taxon>Eukaryota</taxon>
        <taxon>Fungi</taxon>
        <taxon>Dikarya</taxon>
        <taxon>Basidiomycota</taxon>
        <taxon>Agaricomycotina</taxon>
        <taxon>Agaricomycetes</taxon>
        <taxon>Russulales</taxon>
        <taxon>Russulaceae</taxon>
        <taxon>Lactarius</taxon>
    </lineage>
</organism>
<name>A0A2S0U423_9AGAM</name>
<evidence type="ECO:0000313" key="2">
    <source>
        <dbReference type="EMBL" id="AWB36237.1"/>
    </source>
</evidence>
<keyword evidence="2" id="KW-0496">Mitochondrion</keyword>
<accession>A0A2S0U423</accession>
<keyword evidence="1" id="KW-0812">Transmembrane</keyword>
<sequence length="143" mass="16999">MNNIINNELVFICLISSIVCLTTGYFIRSYIDSRVIETPNSPLTFNFTREQLQEVQQLLERGEELDQETQVKLDLDFKTILGDDFYQFEAEMQEIHDQFSLELQQILNNDFLNIHCPLESTEFNTWFLETIDIINNLITYLWF</sequence>
<proteinExistence type="predicted"/>
<reference evidence="2" key="1">
    <citation type="journal article" date="2018" name="Int. J. Biol. Macromol.">
        <title>Characterization and comparative mitogenomic analysis of six newly sequenced mitochondrial genomes from ectomycorrhizal fungi (Russula) and phylogenetic analysis of the Agaricomycetes.</title>
        <authorList>
            <person name="Li Q."/>
            <person name="Wang Q."/>
            <person name="Chen C."/>
            <person name="Jin X."/>
            <person name="Chen Z."/>
            <person name="Xiong C."/>
            <person name="Li P."/>
            <person name="Zhao J."/>
            <person name="Huang W."/>
        </authorList>
    </citation>
    <scope>NUCLEOTIDE SEQUENCE</scope>
    <source>
        <strain evidence="2">S48</strain>
    </source>
</reference>